<comment type="caution">
    <text evidence="1">The sequence shown here is derived from an EMBL/GenBank/DDBJ whole genome shotgun (WGS) entry which is preliminary data.</text>
</comment>
<reference evidence="1 2" key="1">
    <citation type="journal article" date="2019" name="Int. J. Syst. Evol. Microbiol.">
        <title>The Global Catalogue of Microorganisms (GCM) 10K type strain sequencing project: providing services to taxonomists for standard genome sequencing and annotation.</title>
        <authorList>
            <consortium name="The Broad Institute Genomics Platform"/>
            <consortium name="The Broad Institute Genome Sequencing Center for Infectious Disease"/>
            <person name="Wu L."/>
            <person name="Ma J."/>
        </authorList>
    </citation>
    <scope>NUCLEOTIDE SEQUENCE [LARGE SCALE GENOMIC DNA]</scope>
    <source>
        <strain evidence="1 2">JCM 16009</strain>
    </source>
</reference>
<evidence type="ECO:0000313" key="1">
    <source>
        <dbReference type="EMBL" id="GAA1840292.1"/>
    </source>
</evidence>
<name>A0ABN2MVY5_9PSEU</name>
<dbReference type="EMBL" id="BAAAQK010000005">
    <property type="protein sequence ID" value="GAA1840292.1"/>
    <property type="molecule type" value="Genomic_DNA"/>
</dbReference>
<dbReference type="RefSeq" id="WP_344414707.1">
    <property type="nucleotide sequence ID" value="NZ_BAAAQK010000005.1"/>
</dbReference>
<protein>
    <submittedName>
        <fullName evidence="1">Uncharacterized protein</fullName>
    </submittedName>
</protein>
<evidence type="ECO:0000313" key="2">
    <source>
        <dbReference type="Proteomes" id="UP001500449"/>
    </source>
</evidence>
<proteinExistence type="predicted"/>
<accession>A0ABN2MVY5</accession>
<gene>
    <name evidence="1" type="ORF">GCM10009836_19510</name>
</gene>
<organism evidence="1 2">
    <name type="scientific">Pseudonocardia ailaonensis</name>
    <dbReference type="NCBI Taxonomy" id="367279"/>
    <lineage>
        <taxon>Bacteria</taxon>
        <taxon>Bacillati</taxon>
        <taxon>Actinomycetota</taxon>
        <taxon>Actinomycetes</taxon>
        <taxon>Pseudonocardiales</taxon>
        <taxon>Pseudonocardiaceae</taxon>
        <taxon>Pseudonocardia</taxon>
    </lineage>
</organism>
<keyword evidence="2" id="KW-1185">Reference proteome</keyword>
<dbReference type="Proteomes" id="UP001500449">
    <property type="component" value="Unassembled WGS sequence"/>
</dbReference>
<sequence>MTTVVPEPPRVAACRGECGAVLHRDHHDRLLAVDTDPDALLELFELAVTWTELDYSDEPVLGPREWMTFAENHRWLFPERAAWAFALAVDVVGRRRVGPPPAGREATVLDLVRS</sequence>